<proteinExistence type="predicted"/>
<evidence type="ECO:0000313" key="3">
    <source>
        <dbReference type="EMBL" id="EXJ57689.1"/>
    </source>
</evidence>
<dbReference type="Proteomes" id="UP000019471">
    <property type="component" value="Unassembled WGS sequence"/>
</dbReference>
<organism evidence="3 4">
    <name type="scientific">Cladophialophora psammophila CBS 110553</name>
    <dbReference type="NCBI Taxonomy" id="1182543"/>
    <lineage>
        <taxon>Eukaryota</taxon>
        <taxon>Fungi</taxon>
        <taxon>Dikarya</taxon>
        <taxon>Ascomycota</taxon>
        <taxon>Pezizomycotina</taxon>
        <taxon>Eurotiomycetes</taxon>
        <taxon>Chaetothyriomycetidae</taxon>
        <taxon>Chaetothyriales</taxon>
        <taxon>Herpotrichiellaceae</taxon>
        <taxon>Cladophialophora</taxon>
    </lineage>
</organism>
<dbReference type="EMBL" id="AMGX01000034">
    <property type="protein sequence ID" value="EXJ57689.1"/>
    <property type="molecule type" value="Genomic_DNA"/>
</dbReference>
<reference evidence="3 4" key="1">
    <citation type="submission" date="2013-03" db="EMBL/GenBank/DDBJ databases">
        <title>The Genome Sequence of Cladophialophora psammophila CBS 110553.</title>
        <authorList>
            <consortium name="The Broad Institute Genomics Platform"/>
            <person name="Cuomo C."/>
            <person name="de Hoog S."/>
            <person name="Gorbushina A."/>
            <person name="Walker B."/>
            <person name="Young S.K."/>
            <person name="Zeng Q."/>
            <person name="Gargeya S."/>
            <person name="Fitzgerald M."/>
            <person name="Haas B."/>
            <person name="Abouelleil A."/>
            <person name="Allen A.W."/>
            <person name="Alvarado L."/>
            <person name="Arachchi H.M."/>
            <person name="Berlin A.M."/>
            <person name="Chapman S.B."/>
            <person name="Gainer-Dewar J."/>
            <person name="Goldberg J."/>
            <person name="Griggs A."/>
            <person name="Gujja S."/>
            <person name="Hansen M."/>
            <person name="Howarth C."/>
            <person name="Imamovic A."/>
            <person name="Ireland A."/>
            <person name="Larimer J."/>
            <person name="McCowan C."/>
            <person name="Murphy C."/>
            <person name="Pearson M."/>
            <person name="Poon T.W."/>
            <person name="Priest M."/>
            <person name="Roberts A."/>
            <person name="Saif S."/>
            <person name="Shea T."/>
            <person name="Sisk P."/>
            <person name="Sykes S."/>
            <person name="Wortman J."/>
            <person name="Nusbaum C."/>
            <person name="Birren B."/>
        </authorList>
    </citation>
    <scope>NUCLEOTIDE SEQUENCE [LARGE SCALE GENOMIC DNA]</scope>
    <source>
        <strain evidence="3 4">CBS 110553</strain>
    </source>
</reference>
<feature type="region of interest" description="Disordered" evidence="1">
    <location>
        <begin position="279"/>
        <end position="310"/>
    </location>
</feature>
<dbReference type="OrthoDB" id="205198at2759"/>
<sequence length="406" mass="44948">MARRLKRRAEAISRDGSESEVEPPPRRPPSPPSDSDAASSGSSASSPSSPAAIGQPVEKILIKKLVRLALATEYSRTPLRRSDISQKIFKDANTAGGRASFKSVFAGAQRVLNDVFGMQLMELPSKEKTSLKDRRTQATQTKSSSTSTKSWILVSTLPPELKHNPLIIQPTRAPNIDVESSYTALYTFILSLIYLNNNVLTDQKLERYLQRVNADTYTPLGNKEKLLQRMVKEGYIEKRRDTSTGEEMIEWTPGPRGKVEVGVEGVAGLVRTVYGYGAVPLSRGSRRNNESRRRDESEDGNEDDNSEETARLVKIEESELNAKLSRNLGVQFGNGNGGATTEQNQSEHERDAEDNGEDRDVEDDQQPGPSRPRGPRPRPNTSSRDQVRAGGGRRRNAREADNDDDD</sequence>
<dbReference type="GO" id="GO:0006281">
    <property type="term" value="P:DNA repair"/>
    <property type="evidence" value="ECO:0007669"/>
    <property type="project" value="TreeGrafter"/>
</dbReference>
<dbReference type="AlphaFoldDB" id="W9WGP8"/>
<dbReference type="Pfam" id="PF01454">
    <property type="entry name" value="MAGE"/>
    <property type="match status" value="1"/>
</dbReference>
<dbReference type="GeneID" id="19197165"/>
<dbReference type="PANTHER" id="PTHR11736:SF14">
    <property type="entry name" value="NSE3 HOMOLOG, SMC5-SMC6 COMPLEX COMPONENT"/>
    <property type="match status" value="1"/>
</dbReference>
<gene>
    <name evidence="3" type="ORF">A1O5_12479</name>
</gene>
<dbReference type="RefSeq" id="XP_007751238.1">
    <property type="nucleotide sequence ID" value="XM_007753048.1"/>
</dbReference>
<keyword evidence="4" id="KW-1185">Reference proteome</keyword>
<dbReference type="GO" id="GO:0005634">
    <property type="term" value="C:nucleus"/>
    <property type="evidence" value="ECO:0007669"/>
    <property type="project" value="TreeGrafter"/>
</dbReference>
<name>W9WGP8_9EURO</name>
<dbReference type="STRING" id="1182543.W9WGP8"/>
<comment type="caution">
    <text evidence="3">The sequence shown here is derived from an EMBL/GenBank/DDBJ whole genome shotgun (WGS) entry which is preliminary data.</text>
</comment>
<dbReference type="InterPro" id="IPR002190">
    <property type="entry name" value="MHD_dom"/>
</dbReference>
<feature type="region of interest" description="Disordered" evidence="1">
    <location>
        <begin position="1"/>
        <end position="52"/>
    </location>
</feature>
<dbReference type="InterPro" id="IPR041898">
    <property type="entry name" value="MAGE_WH1"/>
</dbReference>
<dbReference type="eggNOG" id="KOG4562">
    <property type="taxonomic scope" value="Eukaryota"/>
</dbReference>
<dbReference type="PANTHER" id="PTHR11736">
    <property type="entry name" value="MELANOMA-ASSOCIATED ANTIGEN MAGE ANTIGEN"/>
    <property type="match status" value="1"/>
</dbReference>
<accession>W9WGP8</accession>
<dbReference type="Gene3D" id="1.10.10.1210">
    <property type="entry name" value="MAGE homology domain, winged helix WH2 motif"/>
    <property type="match status" value="1"/>
</dbReference>
<dbReference type="InterPro" id="IPR037445">
    <property type="entry name" value="MAGE"/>
</dbReference>
<feature type="compositionally biased region" description="Basic and acidic residues" evidence="1">
    <location>
        <begin position="8"/>
        <end position="17"/>
    </location>
</feature>
<dbReference type="SMART" id="SM01373">
    <property type="entry name" value="MAGE"/>
    <property type="match status" value="1"/>
</dbReference>
<dbReference type="InterPro" id="IPR041899">
    <property type="entry name" value="MAGE_WH2"/>
</dbReference>
<protein>
    <recommendedName>
        <fullName evidence="2">MAGE domain-containing protein</fullName>
    </recommendedName>
</protein>
<dbReference type="HOGENOM" id="CLU_048908_1_0_1"/>
<feature type="region of interest" description="Disordered" evidence="1">
    <location>
        <begin position="327"/>
        <end position="406"/>
    </location>
</feature>
<evidence type="ECO:0000259" key="2">
    <source>
        <dbReference type="SMART" id="SM01373"/>
    </source>
</evidence>
<feature type="compositionally biased region" description="Acidic residues" evidence="1">
    <location>
        <begin position="354"/>
        <end position="365"/>
    </location>
</feature>
<dbReference type="Gene3D" id="1.10.10.1200">
    <property type="entry name" value="MAGE homology domain, winged helix WH1 motif"/>
    <property type="match status" value="1"/>
</dbReference>
<feature type="domain" description="MAGE" evidence="2">
    <location>
        <begin position="65"/>
        <end position="266"/>
    </location>
</feature>
<evidence type="ECO:0000313" key="4">
    <source>
        <dbReference type="Proteomes" id="UP000019471"/>
    </source>
</evidence>
<feature type="compositionally biased region" description="Basic and acidic residues" evidence="1">
    <location>
        <begin position="287"/>
        <end position="296"/>
    </location>
</feature>
<evidence type="ECO:0000256" key="1">
    <source>
        <dbReference type="SAM" id="MobiDB-lite"/>
    </source>
</evidence>
<feature type="compositionally biased region" description="Acidic residues" evidence="1">
    <location>
        <begin position="297"/>
        <end position="307"/>
    </location>
</feature>
<feature type="compositionally biased region" description="Low complexity" evidence="1">
    <location>
        <begin position="33"/>
        <end position="52"/>
    </location>
</feature>